<evidence type="ECO:0008006" key="3">
    <source>
        <dbReference type="Google" id="ProtNLM"/>
    </source>
</evidence>
<evidence type="ECO:0000313" key="2">
    <source>
        <dbReference type="EMBL" id="SBV37329.1"/>
    </source>
</evidence>
<reference evidence="2" key="1">
    <citation type="submission" date="2016-03" db="EMBL/GenBank/DDBJ databases">
        <authorList>
            <person name="Ploux O."/>
        </authorList>
    </citation>
    <scope>NUCLEOTIDE SEQUENCE</scope>
    <source>
        <strain evidence="2">UC10</strain>
    </source>
</reference>
<name>A0A1Y5Q4W6_9GAMM</name>
<keyword evidence="1" id="KW-0732">Signal</keyword>
<evidence type="ECO:0000256" key="1">
    <source>
        <dbReference type="SAM" id="SignalP"/>
    </source>
</evidence>
<proteinExistence type="predicted"/>
<organism evidence="2">
    <name type="scientific">uncultured Stenotrophomonas sp</name>
    <dbReference type="NCBI Taxonomy" id="165438"/>
    <lineage>
        <taxon>Bacteria</taxon>
        <taxon>Pseudomonadati</taxon>
        <taxon>Pseudomonadota</taxon>
        <taxon>Gammaproteobacteria</taxon>
        <taxon>Lysobacterales</taxon>
        <taxon>Lysobacteraceae</taxon>
        <taxon>Stenotrophomonas</taxon>
        <taxon>environmental samples</taxon>
    </lineage>
</organism>
<feature type="chain" id="PRO_5012893132" description="Secreted protein" evidence="1">
    <location>
        <begin position="26"/>
        <end position="191"/>
    </location>
</feature>
<dbReference type="EMBL" id="FLTS01000001">
    <property type="protein sequence ID" value="SBV37329.1"/>
    <property type="molecule type" value="Genomic_DNA"/>
</dbReference>
<gene>
    <name evidence="2" type="ORF">STPYR_12259</name>
</gene>
<dbReference type="AlphaFoldDB" id="A0A1Y5Q4W6"/>
<accession>A0A1Y5Q4W6</accession>
<feature type="signal peptide" evidence="1">
    <location>
        <begin position="1"/>
        <end position="25"/>
    </location>
</feature>
<sequence length="191" mass="21042">MTFPSSLSRWLLAGLLLALPGMGHADSWVPPSLKVVSSTNGQALVRMTPGGFQGDKRPDVELYAYDVQAKQYNLKTRFQLRNRLAPVEMLLTEQGELVTLDEWTQVGHGTVLVVYAADGAPRLQLDLEQLLGEQAAAKAPASVSSIWWRCRKPWLGRDDGELVTSTYDNGELRVELATGKVQYTPGNGRCE</sequence>
<protein>
    <recommendedName>
        <fullName evidence="3">Secreted protein</fullName>
    </recommendedName>
</protein>